<reference evidence="1" key="1">
    <citation type="submission" date="2021-02" db="EMBL/GenBank/DDBJ databases">
        <authorList>
            <consortium name="DOE Joint Genome Institute"/>
            <person name="Ahrendt S."/>
            <person name="Looney B.P."/>
            <person name="Miyauchi S."/>
            <person name="Morin E."/>
            <person name="Drula E."/>
            <person name="Courty P.E."/>
            <person name="Chicoki N."/>
            <person name="Fauchery L."/>
            <person name="Kohler A."/>
            <person name="Kuo A."/>
            <person name="Labutti K."/>
            <person name="Pangilinan J."/>
            <person name="Lipzen A."/>
            <person name="Riley R."/>
            <person name="Andreopoulos W."/>
            <person name="He G."/>
            <person name="Johnson J."/>
            <person name="Barry K.W."/>
            <person name="Grigoriev I.V."/>
            <person name="Nagy L."/>
            <person name="Hibbett D."/>
            <person name="Henrissat B."/>
            <person name="Matheny P.B."/>
            <person name="Labbe J."/>
            <person name="Martin F."/>
        </authorList>
    </citation>
    <scope>NUCLEOTIDE SEQUENCE</scope>
    <source>
        <strain evidence="1">FP105234-sp</strain>
    </source>
</reference>
<sequence length="192" mass="20372">MAAGPALPGLFFCFAAMVLLIFASVSAPTWNAIYYLRASRGGDTVHFGTFGYTGTGTHIGYHFPQSRFGFSSSRLSSGTVHALTDTLILIPIAAGLSGLAVIFGLCGAAYHRMGTVFMSLAASLALVVTLVAWILEMTLFGIVRSHFRDNGWSAQYGNASWLVLGALVSLLVGACMAACGVCGPYRRRRDAY</sequence>
<reference evidence="1" key="2">
    <citation type="journal article" date="2022" name="New Phytol.">
        <title>Evolutionary transition to the ectomycorrhizal habit in the genomes of a hyperdiverse lineage of mushroom-forming fungi.</title>
        <authorList>
            <person name="Looney B."/>
            <person name="Miyauchi S."/>
            <person name="Morin E."/>
            <person name="Drula E."/>
            <person name="Courty P.E."/>
            <person name="Kohler A."/>
            <person name="Kuo A."/>
            <person name="LaButti K."/>
            <person name="Pangilinan J."/>
            <person name="Lipzen A."/>
            <person name="Riley R."/>
            <person name="Andreopoulos W."/>
            <person name="He G."/>
            <person name="Johnson J."/>
            <person name="Nolan M."/>
            <person name="Tritt A."/>
            <person name="Barry K.W."/>
            <person name="Grigoriev I.V."/>
            <person name="Nagy L.G."/>
            <person name="Hibbett D."/>
            <person name="Henrissat B."/>
            <person name="Matheny P.B."/>
            <person name="Labbe J."/>
            <person name="Martin F.M."/>
        </authorList>
    </citation>
    <scope>NUCLEOTIDE SEQUENCE</scope>
    <source>
        <strain evidence="1">FP105234-sp</strain>
    </source>
</reference>
<evidence type="ECO:0000313" key="2">
    <source>
        <dbReference type="Proteomes" id="UP000814033"/>
    </source>
</evidence>
<dbReference type="Proteomes" id="UP000814033">
    <property type="component" value="Unassembled WGS sequence"/>
</dbReference>
<name>A0ACB8RPG5_9AGAM</name>
<proteinExistence type="predicted"/>
<accession>A0ACB8RPG5</accession>
<evidence type="ECO:0000313" key="1">
    <source>
        <dbReference type="EMBL" id="KAI0046054.1"/>
    </source>
</evidence>
<protein>
    <submittedName>
        <fullName evidence="1">Pali-domain-containing protein</fullName>
    </submittedName>
</protein>
<organism evidence="1 2">
    <name type="scientific">Auriscalpium vulgare</name>
    <dbReference type="NCBI Taxonomy" id="40419"/>
    <lineage>
        <taxon>Eukaryota</taxon>
        <taxon>Fungi</taxon>
        <taxon>Dikarya</taxon>
        <taxon>Basidiomycota</taxon>
        <taxon>Agaricomycotina</taxon>
        <taxon>Agaricomycetes</taxon>
        <taxon>Russulales</taxon>
        <taxon>Auriscalpiaceae</taxon>
        <taxon>Auriscalpium</taxon>
    </lineage>
</organism>
<keyword evidence="2" id="KW-1185">Reference proteome</keyword>
<comment type="caution">
    <text evidence="1">The sequence shown here is derived from an EMBL/GenBank/DDBJ whole genome shotgun (WGS) entry which is preliminary data.</text>
</comment>
<dbReference type="EMBL" id="MU275935">
    <property type="protein sequence ID" value="KAI0046054.1"/>
    <property type="molecule type" value="Genomic_DNA"/>
</dbReference>
<gene>
    <name evidence="1" type="ORF">FA95DRAFT_1589592</name>
</gene>